<dbReference type="InterPro" id="IPR010921">
    <property type="entry name" value="Trp_repressor/repl_initiator"/>
</dbReference>
<name>A0A7Y0AL85_9FLAO</name>
<dbReference type="AlphaFoldDB" id="A0A7Y0AL85"/>
<dbReference type="GO" id="GO:0043565">
    <property type="term" value="F:sequence-specific DNA binding"/>
    <property type="evidence" value="ECO:0007669"/>
    <property type="project" value="InterPro"/>
</dbReference>
<organism evidence="1 2">
    <name type="scientific">Chryseobacterium antibioticum</name>
    <dbReference type="NCBI Taxonomy" id="2728847"/>
    <lineage>
        <taxon>Bacteria</taxon>
        <taxon>Pseudomonadati</taxon>
        <taxon>Bacteroidota</taxon>
        <taxon>Flavobacteriia</taxon>
        <taxon>Flavobacteriales</taxon>
        <taxon>Weeksellaceae</taxon>
        <taxon>Chryseobacterium group</taxon>
        <taxon>Chryseobacterium</taxon>
    </lineage>
</organism>
<protein>
    <submittedName>
        <fullName evidence="1">Helix-turn-helix domain-containing protein</fullName>
    </submittedName>
</protein>
<dbReference type="SUPFAM" id="SSF48295">
    <property type="entry name" value="TrpR-like"/>
    <property type="match status" value="1"/>
</dbReference>
<evidence type="ECO:0000313" key="2">
    <source>
        <dbReference type="Proteomes" id="UP000544054"/>
    </source>
</evidence>
<keyword evidence="2" id="KW-1185">Reference proteome</keyword>
<sequence length="108" mass="12751">MKSSGPNYKKIYSDLIFKKHPEKYQSCSSILQKEVLSTLDVIKLNQIIFTSENLETSLFNQKMRSYDRVTIIEILEYQKKNKLSNTKVAEEFKLSRNSIAKWKKIEIK</sequence>
<dbReference type="Proteomes" id="UP000544054">
    <property type="component" value="Unassembled WGS sequence"/>
</dbReference>
<comment type="caution">
    <text evidence="1">The sequence shown here is derived from an EMBL/GenBank/DDBJ whole genome shotgun (WGS) entry which is preliminary data.</text>
</comment>
<gene>
    <name evidence="1" type="ORF">HHL23_06345</name>
</gene>
<proteinExistence type="predicted"/>
<accession>A0A7Y0AL85</accession>
<reference evidence="1 2" key="1">
    <citation type="submission" date="2020-04" db="EMBL/GenBank/DDBJ databases">
        <title>Chryseobacterium sp. RP-3-3 sp. nov., isolated from Jeju soil.</title>
        <authorList>
            <person name="Dahal R.H."/>
        </authorList>
    </citation>
    <scope>NUCLEOTIDE SEQUENCE [LARGE SCALE GENOMIC DNA]</scope>
    <source>
        <strain evidence="1 2">RP-3-3</strain>
    </source>
</reference>
<dbReference type="EMBL" id="JABBGI010000006">
    <property type="protein sequence ID" value="NML69413.1"/>
    <property type="molecule type" value="Genomic_DNA"/>
</dbReference>
<evidence type="ECO:0000313" key="1">
    <source>
        <dbReference type="EMBL" id="NML69413.1"/>
    </source>
</evidence>
<dbReference type="RefSeq" id="WP_169233972.1">
    <property type="nucleotide sequence ID" value="NZ_JABBGI010000006.1"/>
</dbReference>